<sequence length="230" mass="25379">MQRDDAVKSALCDAVLEFLSAAVHTVLKARSIYSPKLFENRRLYGISVSQCRHPDVCLYVGTVLGNLKPLLANDTLQELVVAFYDNLGQLVSKVSFIIQGFNAAAAPPDWSGLEPAFRSALLRLHFSDNLLRPLPEGSTFELLAVATSRAGVNPQQRAMSPATARRLAALIVADAEQLQERAQDHGVTAFVGRAAQRERPNERFLQSTIRNLASANRRKDEQEMAVQHTK</sequence>
<evidence type="ECO:0000313" key="2">
    <source>
        <dbReference type="EMBL" id="WIA14056.1"/>
    </source>
</evidence>
<dbReference type="Proteomes" id="UP001244341">
    <property type="component" value="Chromosome 5b"/>
</dbReference>
<protein>
    <recommendedName>
        <fullName evidence="1">HORMA domain-containing protein</fullName>
    </recommendedName>
</protein>
<dbReference type="Gene3D" id="3.30.900.10">
    <property type="entry name" value="HORMA domain"/>
    <property type="match status" value="1"/>
</dbReference>
<dbReference type="InterPro" id="IPR003511">
    <property type="entry name" value="HORMA_dom"/>
</dbReference>
<dbReference type="PANTHER" id="PTHR11842:SF10">
    <property type="entry name" value="MITOTIC SPINDLE ASSEMBLY CHECKPOINT PROTEIN MAD2B"/>
    <property type="match status" value="1"/>
</dbReference>
<gene>
    <name evidence="2" type="ORF">OEZ85_002610</name>
</gene>
<keyword evidence="3" id="KW-1185">Reference proteome</keyword>
<dbReference type="PANTHER" id="PTHR11842">
    <property type="entry name" value="MITOTIC SPINDLE ASSEMBLY CHECKPOINT PROTEIN MAD2"/>
    <property type="match status" value="1"/>
</dbReference>
<name>A0ABY8U282_TETOB</name>
<dbReference type="InterPro" id="IPR036570">
    <property type="entry name" value="HORMA_dom_sf"/>
</dbReference>
<accession>A0ABY8U282</accession>
<dbReference type="EMBL" id="CP126212">
    <property type="protein sequence ID" value="WIA14056.1"/>
    <property type="molecule type" value="Genomic_DNA"/>
</dbReference>
<feature type="domain" description="HORMA" evidence="1">
    <location>
        <begin position="9"/>
        <end position="191"/>
    </location>
</feature>
<proteinExistence type="predicted"/>
<reference evidence="2 3" key="1">
    <citation type="submission" date="2023-05" db="EMBL/GenBank/DDBJ databases">
        <title>A 100% complete, gapless, phased diploid assembly of the Scenedesmus obliquus UTEX 3031 genome.</title>
        <authorList>
            <person name="Biondi T.C."/>
            <person name="Hanschen E.R."/>
            <person name="Kwon T."/>
            <person name="Eng W."/>
            <person name="Kruse C.P.S."/>
            <person name="Koehler S.I."/>
            <person name="Kunde Y."/>
            <person name="Gleasner C.D."/>
            <person name="You Mak K.T."/>
            <person name="Polle J."/>
            <person name="Hovde B.T."/>
            <person name="Starkenburg S.R."/>
        </authorList>
    </citation>
    <scope>NUCLEOTIDE SEQUENCE [LARGE SCALE GENOMIC DNA]</scope>
    <source>
        <strain evidence="2 3">DOE0152z</strain>
    </source>
</reference>
<evidence type="ECO:0000313" key="3">
    <source>
        <dbReference type="Proteomes" id="UP001244341"/>
    </source>
</evidence>
<dbReference type="PROSITE" id="PS50815">
    <property type="entry name" value="HORMA"/>
    <property type="match status" value="1"/>
</dbReference>
<dbReference type="SUPFAM" id="SSF56019">
    <property type="entry name" value="The spindle assembly checkpoint protein mad2"/>
    <property type="match status" value="1"/>
</dbReference>
<evidence type="ECO:0000259" key="1">
    <source>
        <dbReference type="PROSITE" id="PS50815"/>
    </source>
</evidence>
<organism evidence="2 3">
    <name type="scientific">Tetradesmus obliquus</name>
    <name type="common">Green alga</name>
    <name type="synonym">Acutodesmus obliquus</name>
    <dbReference type="NCBI Taxonomy" id="3088"/>
    <lineage>
        <taxon>Eukaryota</taxon>
        <taxon>Viridiplantae</taxon>
        <taxon>Chlorophyta</taxon>
        <taxon>core chlorophytes</taxon>
        <taxon>Chlorophyceae</taxon>
        <taxon>CS clade</taxon>
        <taxon>Sphaeropleales</taxon>
        <taxon>Scenedesmaceae</taxon>
        <taxon>Tetradesmus</taxon>
    </lineage>
</organism>
<dbReference type="InterPro" id="IPR045091">
    <property type="entry name" value="Mad2-like"/>
</dbReference>